<evidence type="ECO:0000259" key="2">
    <source>
        <dbReference type="PROSITE" id="PS50157"/>
    </source>
</evidence>
<accession>A0A8S9X3S7</accession>
<dbReference type="InterPro" id="IPR036236">
    <property type="entry name" value="Znf_C2H2_sf"/>
</dbReference>
<reference evidence="3" key="1">
    <citation type="journal article" date="2021" name="Mol. Ecol. Resour.">
        <title>Apolygus lucorum genome provides insights into omnivorousness and mesophyll feeding.</title>
        <authorList>
            <person name="Liu Y."/>
            <person name="Liu H."/>
            <person name="Wang H."/>
            <person name="Huang T."/>
            <person name="Liu B."/>
            <person name="Yang B."/>
            <person name="Yin L."/>
            <person name="Li B."/>
            <person name="Zhang Y."/>
            <person name="Zhang S."/>
            <person name="Jiang F."/>
            <person name="Zhang X."/>
            <person name="Ren Y."/>
            <person name="Wang B."/>
            <person name="Wang S."/>
            <person name="Lu Y."/>
            <person name="Wu K."/>
            <person name="Fan W."/>
            <person name="Wang G."/>
        </authorList>
    </citation>
    <scope>NUCLEOTIDE SEQUENCE</scope>
    <source>
        <strain evidence="3">12Hb</strain>
    </source>
</reference>
<keyword evidence="1" id="KW-0479">Metal-binding</keyword>
<dbReference type="InterPro" id="IPR013087">
    <property type="entry name" value="Znf_C2H2_type"/>
</dbReference>
<dbReference type="PROSITE" id="PS50157">
    <property type="entry name" value="ZINC_FINGER_C2H2_2"/>
    <property type="match status" value="1"/>
</dbReference>
<name>A0A8S9X3S7_APOLU</name>
<sequence length="222" mass="24711">MAGLCFVSTYHCGIRSRKLAIGWKDLQVRPVPQDLPPLREPVSPQEARVREAAAGFVSAVFLHVQAQDIPQETSYLRPQCASIQNPSFVPNDQIHIIDNVLKNAIHGYRCQQCGKVFKHLSNFSTHRNWVCNKEPRFALRLLPLQSSPKSQLRSHLFRRHDVAWTSSMPLPSGVGMSPGLKFNQQFVPITQDASYNSVSDAQVSNAVSQGFLPSVPSTSIIP</sequence>
<evidence type="ECO:0000256" key="1">
    <source>
        <dbReference type="PROSITE-ProRule" id="PRU00042"/>
    </source>
</evidence>
<comment type="caution">
    <text evidence="3">The sequence shown here is derived from an EMBL/GenBank/DDBJ whole genome shotgun (WGS) entry which is preliminary data.</text>
</comment>
<dbReference type="AlphaFoldDB" id="A0A8S9X3S7"/>
<gene>
    <name evidence="3" type="ORF">GE061_003431</name>
</gene>
<dbReference type="GO" id="GO:0008270">
    <property type="term" value="F:zinc ion binding"/>
    <property type="evidence" value="ECO:0007669"/>
    <property type="project" value="UniProtKB-KW"/>
</dbReference>
<feature type="domain" description="C2H2-type" evidence="2">
    <location>
        <begin position="108"/>
        <end position="135"/>
    </location>
</feature>
<evidence type="ECO:0000313" key="3">
    <source>
        <dbReference type="EMBL" id="KAF6203018.1"/>
    </source>
</evidence>
<keyword evidence="4" id="KW-1185">Reference proteome</keyword>
<dbReference type="OrthoDB" id="8186305at2759"/>
<protein>
    <recommendedName>
        <fullName evidence="2">C2H2-type domain-containing protein</fullName>
    </recommendedName>
</protein>
<keyword evidence="1" id="KW-0863">Zinc-finger</keyword>
<organism evidence="3 4">
    <name type="scientific">Apolygus lucorum</name>
    <name type="common">Small green plant bug</name>
    <name type="synonym">Lygocoris lucorum</name>
    <dbReference type="NCBI Taxonomy" id="248454"/>
    <lineage>
        <taxon>Eukaryota</taxon>
        <taxon>Metazoa</taxon>
        <taxon>Ecdysozoa</taxon>
        <taxon>Arthropoda</taxon>
        <taxon>Hexapoda</taxon>
        <taxon>Insecta</taxon>
        <taxon>Pterygota</taxon>
        <taxon>Neoptera</taxon>
        <taxon>Paraneoptera</taxon>
        <taxon>Hemiptera</taxon>
        <taxon>Heteroptera</taxon>
        <taxon>Panheteroptera</taxon>
        <taxon>Cimicomorpha</taxon>
        <taxon>Miridae</taxon>
        <taxon>Mirini</taxon>
        <taxon>Apolygus</taxon>
    </lineage>
</organism>
<proteinExistence type="predicted"/>
<keyword evidence="1" id="KW-0862">Zinc</keyword>
<evidence type="ECO:0000313" key="4">
    <source>
        <dbReference type="Proteomes" id="UP000466442"/>
    </source>
</evidence>
<dbReference type="Proteomes" id="UP000466442">
    <property type="component" value="Unassembled WGS sequence"/>
</dbReference>
<dbReference type="EMBL" id="WIXP02000011">
    <property type="protein sequence ID" value="KAF6203018.1"/>
    <property type="molecule type" value="Genomic_DNA"/>
</dbReference>
<dbReference type="SUPFAM" id="SSF57667">
    <property type="entry name" value="beta-beta-alpha zinc fingers"/>
    <property type="match status" value="1"/>
</dbReference>